<dbReference type="KEGG" id="puv:PUV_10310"/>
<evidence type="ECO:0000313" key="2">
    <source>
        <dbReference type="EMBL" id="CCB85981.1"/>
    </source>
</evidence>
<keyword evidence="3" id="KW-1185">Reference proteome</keyword>
<dbReference type="Proteomes" id="UP000000495">
    <property type="component" value="Chromosome"/>
</dbReference>
<keyword evidence="1" id="KW-0812">Transmembrane</keyword>
<reference evidence="2 3" key="2">
    <citation type="journal article" date="2011" name="Mol. Biol. Evol.">
        <title>Unity in variety--the pan-genome of the Chlamydiae.</title>
        <authorList>
            <person name="Collingro A."/>
            <person name="Tischler P."/>
            <person name="Weinmaier T."/>
            <person name="Penz T."/>
            <person name="Heinz E."/>
            <person name="Brunham R.C."/>
            <person name="Read T.D."/>
            <person name="Bavoil P.M."/>
            <person name="Sachse K."/>
            <person name="Kahane S."/>
            <person name="Friedman M.G."/>
            <person name="Rattei T."/>
            <person name="Myers G.S."/>
            <person name="Horn M."/>
        </authorList>
    </citation>
    <scope>NUCLEOTIDE SEQUENCE [LARGE SCALE GENOMIC DNA]</scope>
    <source>
        <strain evidence="3">UV7</strain>
    </source>
</reference>
<keyword evidence="1" id="KW-0472">Membrane</keyword>
<dbReference type="AlphaFoldDB" id="F8KYM6"/>
<dbReference type="OrthoDB" id="18412at2"/>
<evidence type="ECO:0000256" key="1">
    <source>
        <dbReference type="SAM" id="Phobius"/>
    </source>
</evidence>
<dbReference type="STRING" id="765952.PUV_10310"/>
<name>F8KYM6_PARAV</name>
<dbReference type="eggNOG" id="COG1624">
    <property type="taxonomic scope" value="Bacteria"/>
</dbReference>
<keyword evidence="1" id="KW-1133">Transmembrane helix</keyword>
<evidence type="ECO:0000313" key="3">
    <source>
        <dbReference type="Proteomes" id="UP000000495"/>
    </source>
</evidence>
<sequence length="415" mass="47295">MESVKDFFFHNWGRKAVAVISAIIIWFFVNHSILETKTIPNVPVKIVNLAPDKTVLGLLSNGILERRMTLTLTGTKDVIQDLEPGDVQVLLDASTADSDDWVVRISKKNLVSLNPAINLLQHITAVDHAEFVIKLTKLVTAKIPILVMPPVGNPPEGYEYLDVWPQKLMQTLSGPREEIERLKNKGLKLTFNLDKIASADLDKLSNDPSHTYDDEISFPVPEKWKQVAIPFRQYAMEEINDPEAANLRIDFLRKKLLPLKQELPVQVFYPFKNSSDINPHTYSLSFQGPIIEKNGISIFSVPLYVKDVSRLFLDIIRDNLQIVVIAAPKDEREILQWSIEIIDAHALEDTYVAYSLSALPEDKNVSALSSKRQETLLRERFREYVQRLALYVTPDRKLLLDSRLDDHQIKVQIGK</sequence>
<dbReference type="HOGENOM" id="CLU_682765_0_0_0"/>
<dbReference type="RefSeq" id="WP_013924720.1">
    <property type="nucleotide sequence ID" value="NC_015702.1"/>
</dbReference>
<dbReference type="Gene3D" id="2.170.120.30">
    <property type="match status" value="1"/>
</dbReference>
<gene>
    <name evidence="2" type="ordered locus">PUV_10310</name>
</gene>
<accession>F8KYM6</accession>
<dbReference type="EMBL" id="FR872580">
    <property type="protein sequence ID" value="CCB85981.1"/>
    <property type="molecule type" value="Genomic_DNA"/>
</dbReference>
<reference key="1">
    <citation type="journal article" date="2011" name="Mol. Biol. Evol.">
        <title>Unity in variety -- the pan-genome of the Chlamydiae.</title>
        <authorList>
            <person name="Collingro A."/>
            <person name="Tischler P."/>
            <person name="Weinmaier T."/>
            <person name="Penz T."/>
            <person name="Heinz E."/>
            <person name="Brunham R.C."/>
            <person name="Read T.D."/>
            <person name="Bavoil P.M."/>
            <person name="Sachse K."/>
            <person name="Kahane S."/>
            <person name="Friedman M.G."/>
            <person name="Rattei T."/>
            <person name="Myers G.S.A."/>
            <person name="Horn M."/>
        </authorList>
    </citation>
    <scope>NUCLEOTIDE SEQUENCE</scope>
    <source>
        <strain>UV7</strain>
    </source>
</reference>
<feature type="transmembrane region" description="Helical" evidence="1">
    <location>
        <begin position="12"/>
        <end position="29"/>
    </location>
</feature>
<proteinExistence type="predicted"/>
<organism evidence="2 3">
    <name type="scientific">Parachlamydia acanthamoebae (strain UV7)</name>
    <dbReference type="NCBI Taxonomy" id="765952"/>
    <lineage>
        <taxon>Bacteria</taxon>
        <taxon>Pseudomonadati</taxon>
        <taxon>Chlamydiota</taxon>
        <taxon>Chlamydiia</taxon>
        <taxon>Parachlamydiales</taxon>
        <taxon>Parachlamydiaceae</taxon>
        <taxon>Parachlamydia</taxon>
    </lineage>
</organism>
<protein>
    <submittedName>
        <fullName evidence="2">Uncharacterized protein</fullName>
    </submittedName>
</protein>